<evidence type="ECO:0000313" key="1">
    <source>
        <dbReference type="EMBL" id="GIY23388.1"/>
    </source>
</evidence>
<proteinExistence type="predicted"/>
<comment type="caution">
    <text evidence="1">The sequence shown here is derived from an EMBL/GenBank/DDBJ whole genome shotgun (WGS) entry which is preliminary data.</text>
</comment>
<accession>A0AAV4RU27</accession>
<dbReference type="AlphaFoldDB" id="A0AAV4RU27"/>
<gene>
    <name evidence="1" type="ORF">CDAR_415791</name>
</gene>
<sequence>MTEWVSSVTVPTPVMAIQMTANKILDVRFLEVFPMQLSTSYTRIGIYTDGSRMDQRINSGAGVFCDLFSVYAPVGCFASAYDGEVEALR</sequence>
<reference evidence="1 2" key="1">
    <citation type="submission" date="2021-06" db="EMBL/GenBank/DDBJ databases">
        <title>Caerostris darwini draft genome.</title>
        <authorList>
            <person name="Kono N."/>
            <person name="Arakawa K."/>
        </authorList>
    </citation>
    <scope>NUCLEOTIDE SEQUENCE [LARGE SCALE GENOMIC DNA]</scope>
</reference>
<evidence type="ECO:0000313" key="2">
    <source>
        <dbReference type="Proteomes" id="UP001054837"/>
    </source>
</evidence>
<organism evidence="1 2">
    <name type="scientific">Caerostris darwini</name>
    <dbReference type="NCBI Taxonomy" id="1538125"/>
    <lineage>
        <taxon>Eukaryota</taxon>
        <taxon>Metazoa</taxon>
        <taxon>Ecdysozoa</taxon>
        <taxon>Arthropoda</taxon>
        <taxon>Chelicerata</taxon>
        <taxon>Arachnida</taxon>
        <taxon>Araneae</taxon>
        <taxon>Araneomorphae</taxon>
        <taxon>Entelegynae</taxon>
        <taxon>Araneoidea</taxon>
        <taxon>Araneidae</taxon>
        <taxon>Caerostris</taxon>
    </lineage>
</organism>
<dbReference type="EMBL" id="BPLQ01006542">
    <property type="protein sequence ID" value="GIY23388.1"/>
    <property type="molecule type" value="Genomic_DNA"/>
</dbReference>
<dbReference type="Proteomes" id="UP001054837">
    <property type="component" value="Unassembled WGS sequence"/>
</dbReference>
<name>A0AAV4RU27_9ARAC</name>
<protein>
    <submittedName>
        <fullName evidence="1">Uncharacterized protein</fullName>
    </submittedName>
</protein>
<keyword evidence="2" id="KW-1185">Reference proteome</keyword>